<dbReference type="GO" id="GO:0016987">
    <property type="term" value="F:sigma factor activity"/>
    <property type="evidence" value="ECO:0007669"/>
    <property type="project" value="UniProtKB-KW"/>
</dbReference>
<protein>
    <submittedName>
        <fullName evidence="7">Sigma-70 family RNA polymerase sigma factor</fullName>
    </submittedName>
</protein>
<dbReference type="EMBL" id="JACRSV010000001">
    <property type="protein sequence ID" value="MBC8558747.1"/>
    <property type="molecule type" value="Genomic_DNA"/>
</dbReference>
<evidence type="ECO:0000256" key="3">
    <source>
        <dbReference type="ARBA" id="ARBA00023082"/>
    </source>
</evidence>
<keyword evidence="3" id="KW-0731">Sigma factor</keyword>
<dbReference type="InterPro" id="IPR014284">
    <property type="entry name" value="RNA_pol_sigma-70_dom"/>
</dbReference>
<dbReference type="PANTHER" id="PTHR43133">
    <property type="entry name" value="RNA POLYMERASE ECF-TYPE SIGMA FACTO"/>
    <property type="match status" value="1"/>
</dbReference>
<evidence type="ECO:0000313" key="8">
    <source>
        <dbReference type="Proteomes" id="UP000610760"/>
    </source>
</evidence>
<dbReference type="InterPro" id="IPR013249">
    <property type="entry name" value="RNA_pol_sigma70_r4_t2"/>
</dbReference>
<dbReference type="InterPro" id="IPR013325">
    <property type="entry name" value="RNA_pol_sigma_r2"/>
</dbReference>
<keyword evidence="4" id="KW-0804">Transcription</keyword>
<dbReference type="SUPFAM" id="SSF88659">
    <property type="entry name" value="Sigma3 and sigma4 domains of RNA polymerase sigma factors"/>
    <property type="match status" value="1"/>
</dbReference>
<dbReference type="SUPFAM" id="SSF88946">
    <property type="entry name" value="Sigma2 domain of RNA polymerase sigma factors"/>
    <property type="match status" value="1"/>
</dbReference>
<dbReference type="InterPro" id="IPR036388">
    <property type="entry name" value="WH-like_DNA-bd_sf"/>
</dbReference>
<accession>A0A926E0L3</accession>
<evidence type="ECO:0000256" key="4">
    <source>
        <dbReference type="ARBA" id="ARBA00023163"/>
    </source>
</evidence>
<dbReference type="NCBIfam" id="TIGR02937">
    <property type="entry name" value="sigma70-ECF"/>
    <property type="match status" value="1"/>
</dbReference>
<name>A0A926E0L3_9FIRM</name>
<dbReference type="GO" id="GO:0003677">
    <property type="term" value="F:DNA binding"/>
    <property type="evidence" value="ECO:0007669"/>
    <property type="project" value="InterPro"/>
</dbReference>
<dbReference type="InterPro" id="IPR007627">
    <property type="entry name" value="RNA_pol_sigma70_r2"/>
</dbReference>
<dbReference type="PANTHER" id="PTHR43133:SF60">
    <property type="entry name" value="RNA POLYMERASE SIGMA FACTOR SIGV"/>
    <property type="match status" value="1"/>
</dbReference>
<evidence type="ECO:0000256" key="2">
    <source>
        <dbReference type="ARBA" id="ARBA00023015"/>
    </source>
</evidence>
<evidence type="ECO:0000256" key="1">
    <source>
        <dbReference type="ARBA" id="ARBA00010641"/>
    </source>
</evidence>
<dbReference type="Pfam" id="PF04542">
    <property type="entry name" value="Sigma70_r2"/>
    <property type="match status" value="1"/>
</dbReference>
<organism evidence="7 8">
    <name type="scientific">Fumia xinanensis</name>
    <dbReference type="NCBI Taxonomy" id="2763659"/>
    <lineage>
        <taxon>Bacteria</taxon>
        <taxon>Bacillati</taxon>
        <taxon>Bacillota</taxon>
        <taxon>Clostridia</taxon>
        <taxon>Eubacteriales</taxon>
        <taxon>Oscillospiraceae</taxon>
        <taxon>Fumia</taxon>
    </lineage>
</organism>
<evidence type="ECO:0000259" key="6">
    <source>
        <dbReference type="Pfam" id="PF08281"/>
    </source>
</evidence>
<dbReference type="Gene3D" id="1.10.1740.10">
    <property type="match status" value="1"/>
</dbReference>
<sequence>MKDQEFEAVVRQYEKLVFTVCYQLVKDYHEAQNLTQETFLSAYTHIDAYQGDNYKPWLVRIASNKAKDYLKSAYFRKVDTTDEMENKISSTSTSAEQLAISQDTARLIRDKILDLEEPYHQVAKLFFLEEKTVEEITAILDRPKKTVQTQIYRAKLKLQQIIKEGLS</sequence>
<dbReference type="GO" id="GO:0006352">
    <property type="term" value="P:DNA-templated transcription initiation"/>
    <property type="evidence" value="ECO:0007669"/>
    <property type="project" value="InterPro"/>
</dbReference>
<feature type="domain" description="RNA polymerase sigma factor 70 region 4 type 2" evidence="6">
    <location>
        <begin position="107"/>
        <end position="158"/>
    </location>
</feature>
<keyword evidence="2" id="KW-0805">Transcription regulation</keyword>
<comment type="caution">
    <text evidence="7">The sequence shown here is derived from an EMBL/GenBank/DDBJ whole genome shotgun (WGS) entry which is preliminary data.</text>
</comment>
<dbReference type="Pfam" id="PF08281">
    <property type="entry name" value="Sigma70_r4_2"/>
    <property type="match status" value="1"/>
</dbReference>
<proteinExistence type="inferred from homology"/>
<dbReference type="InterPro" id="IPR013324">
    <property type="entry name" value="RNA_pol_sigma_r3/r4-like"/>
</dbReference>
<evidence type="ECO:0000313" key="7">
    <source>
        <dbReference type="EMBL" id="MBC8558747.1"/>
    </source>
</evidence>
<comment type="similarity">
    <text evidence="1">Belongs to the sigma-70 factor family. ECF subfamily.</text>
</comment>
<feature type="domain" description="RNA polymerase sigma-70 region 2" evidence="5">
    <location>
        <begin position="10"/>
        <end position="73"/>
    </location>
</feature>
<reference evidence="7" key="1">
    <citation type="submission" date="2020-08" db="EMBL/GenBank/DDBJ databases">
        <title>Genome public.</title>
        <authorList>
            <person name="Liu C."/>
            <person name="Sun Q."/>
        </authorList>
    </citation>
    <scope>NUCLEOTIDE SEQUENCE</scope>
    <source>
        <strain evidence="7">NSJ-33</strain>
    </source>
</reference>
<keyword evidence="8" id="KW-1185">Reference proteome</keyword>
<evidence type="ECO:0000259" key="5">
    <source>
        <dbReference type="Pfam" id="PF04542"/>
    </source>
</evidence>
<dbReference type="Gene3D" id="1.10.10.10">
    <property type="entry name" value="Winged helix-like DNA-binding domain superfamily/Winged helix DNA-binding domain"/>
    <property type="match status" value="1"/>
</dbReference>
<dbReference type="RefSeq" id="WP_249293632.1">
    <property type="nucleotide sequence ID" value="NZ_JACRSV010000001.1"/>
</dbReference>
<dbReference type="AlphaFoldDB" id="A0A926E0L3"/>
<dbReference type="Proteomes" id="UP000610760">
    <property type="component" value="Unassembled WGS sequence"/>
</dbReference>
<gene>
    <name evidence="7" type="ORF">H8710_01555</name>
</gene>
<dbReference type="InterPro" id="IPR039425">
    <property type="entry name" value="RNA_pol_sigma-70-like"/>
</dbReference>